<keyword evidence="1" id="KW-0472">Membrane</keyword>
<keyword evidence="1" id="KW-1133">Transmembrane helix</keyword>
<keyword evidence="4" id="KW-1185">Reference proteome</keyword>
<protein>
    <submittedName>
        <fullName evidence="3">Uncharacterized protein</fullName>
    </submittedName>
</protein>
<keyword evidence="1" id="KW-0812">Transmembrane</keyword>
<organism evidence="3 4">
    <name type="scientific">Eeniella nana</name>
    <name type="common">Yeast</name>
    <name type="synonym">Brettanomyces nanus</name>
    <dbReference type="NCBI Taxonomy" id="13502"/>
    <lineage>
        <taxon>Eukaryota</taxon>
        <taxon>Fungi</taxon>
        <taxon>Dikarya</taxon>
        <taxon>Ascomycota</taxon>
        <taxon>Saccharomycotina</taxon>
        <taxon>Pichiomycetes</taxon>
        <taxon>Pichiales</taxon>
        <taxon>Pichiaceae</taxon>
        <taxon>Brettanomyces</taxon>
    </lineage>
</organism>
<evidence type="ECO:0000313" key="3">
    <source>
        <dbReference type="EMBL" id="QPG76170.1"/>
    </source>
</evidence>
<accession>A0A875RQ86</accession>
<proteinExistence type="predicted"/>
<evidence type="ECO:0000256" key="2">
    <source>
        <dbReference type="SAM" id="SignalP"/>
    </source>
</evidence>
<dbReference type="KEGG" id="bnn:FOA43_003556"/>
<feature type="transmembrane region" description="Helical" evidence="1">
    <location>
        <begin position="110"/>
        <end position="135"/>
    </location>
</feature>
<name>A0A875RQ86_EENNA</name>
<reference evidence="3" key="1">
    <citation type="submission" date="2020-10" db="EMBL/GenBank/DDBJ databases">
        <authorList>
            <person name="Roach M.J.R."/>
        </authorList>
    </citation>
    <scope>NUCLEOTIDE SEQUENCE</scope>
    <source>
        <strain evidence="3">CBS 1945</strain>
    </source>
</reference>
<keyword evidence="2" id="KW-0732">Signal</keyword>
<feature type="signal peptide" evidence="2">
    <location>
        <begin position="1"/>
        <end position="21"/>
    </location>
</feature>
<gene>
    <name evidence="3" type="ORF">FOA43_003556</name>
</gene>
<sequence>MQIISLAFGLTNLIILSGSYASQSCDNINSLIQTYNLSSVTDQDYTSTFYEINQSDNSTYETWEDLIETYEKLNLTIPTSINPNNLTTSLLQTQMLLGVSSNCRLKKATLGLSTIMLLTYVLTSGFTAVGGIKFYNSYKRTQRLIAEEQIPGNLEKAGICLIYSHKWCFPEIRALNDILTEEDMDSIDQVDTEP</sequence>
<dbReference type="GeneID" id="62196956"/>
<feature type="chain" id="PRO_5034933845" evidence="2">
    <location>
        <begin position="22"/>
        <end position="194"/>
    </location>
</feature>
<dbReference type="AlphaFoldDB" id="A0A875RQ86"/>
<dbReference type="OrthoDB" id="3996331at2759"/>
<dbReference type="Proteomes" id="UP000662931">
    <property type="component" value="Chromosome 4"/>
</dbReference>
<evidence type="ECO:0000256" key="1">
    <source>
        <dbReference type="SAM" id="Phobius"/>
    </source>
</evidence>
<evidence type="ECO:0000313" key="4">
    <source>
        <dbReference type="Proteomes" id="UP000662931"/>
    </source>
</evidence>
<dbReference type="EMBL" id="CP064815">
    <property type="protein sequence ID" value="QPG76170.1"/>
    <property type="molecule type" value="Genomic_DNA"/>
</dbReference>
<dbReference type="RefSeq" id="XP_038779735.1">
    <property type="nucleotide sequence ID" value="XM_038923807.1"/>
</dbReference>